<name>A0A917Q582_9HYPH</name>
<accession>A0A917Q582</accession>
<protein>
    <submittedName>
        <fullName evidence="5">Protocatechuate 3,4-dioxygenase subunit alpha</fullName>
    </submittedName>
</protein>
<comment type="similarity">
    <text evidence="1">Belongs to the intradiol ring-cleavage dioxygenase family.</text>
</comment>
<dbReference type="PROSITE" id="PS00083">
    <property type="entry name" value="INTRADIOL_DIOXYGENAS"/>
    <property type="match status" value="1"/>
</dbReference>
<evidence type="ECO:0000256" key="2">
    <source>
        <dbReference type="ARBA" id="ARBA00022964"/>
    </source>
</evidence>
<dbReference type="GO" id="GO:0008199">
    <property type="term" value="F:ferric iron binding"/>
    <property type="evidence" value="ECO:0007669"/>
    <property type="project" value="InterPro"/>
</dbReference>
<dbReference type="Gene3D" id="2.60.130.10">
    <property type="entry name" value="Aromatic compound dioxygenase"/>
    <property type="match status" value="1"/>
</dbReference>
<dbReference type="InterPro" id="IPR050770">
    <property type="entry name" value="Intradiol_RC_Dioxygenase"/>
</dbReference>
<dbReference type="PANTHER" id="PTHR33711:SF9">
    <property type="entry name" value="PROTOCATECHUATE 3,4-DIOXYGENASE ALPHA CHAIN"/>
    <property type="match status" value="1"/>
</dbReference>
<evidence type="ECO:0000256" key="3">
    <source>
        <dbReference type="ARBA" id="ARBA00023002"/>
    </source>
</evidence>
<reference evidence="5 6" key="1">
    <citation type="journal article" date="2014" name="Int. J. Syst. Evol. Microbiol.">
        <title>Complete genome sequence of Corynebacterium casei LMG S-19264T (=DSM 44701T), isolated from a smear-ripened cheese.</title>
        <authorList>
            <consortium name="US DOE Joint Genome Institute (JGI-PGF)"/>
            <person name="Walter F."/>
            <person name="Albersmeier A."/>
            <person name="Kalinowski J."/>
            <person name="Ruckert C."/>
        </authorList>
    </citation>
    <scope>NUCLEOTIDE SEQUENCE [LARGE SCALE GENOMIC DNA]</scope>
    <source>
        <strain evidence="5 6">CGMCC 1.9161</strain>
    </source>
</reference>
<evidence type="ECO:0000313" key="5">
    <source>
        <dbReference type="EMBL" id="GGK22580.1"/>
    </source>
</evidence>
<dbReference type="GO" id="GO:0018578">
    <property type="term" value="F:protocatechuate 3,4-dioxygenase activity"/>
    <property type="evidence" value="ECO:0007669"/>
    <property type="project" value="InterPro"/>
</dbReference>
<evidence type="ECO:0000313" key="6">
    <source>
        <dbReference type="Proteomes" id="UP000600449"/>
    </source>
</evidence>
<keyword evidence="3" id="KW-0560">Oxidoreductase</keyword>
<proteinExistence type="inferred from homology"/>
<dbReference type="PANTHER" id="PTHR33711">
    <property type="entry name" value="DIOXYGENASE, PUTATIVE (AFU_ORTHOLOGUE AFUA_2G02910)-RELATED"/>
    <property type="match status" value="1"/>
</dbReference>
<comment type="caution">
    <text evidence="5">The sequence shown here is derived from an EMBL/GenBank/DDBJ whole genome shotgun (WGS) entry which is preliminary data.</text>
</comment>
<dbReference type="InterPro" id="IPR015889">
    <property type="entry name" value="Intradiol_dOase_core"/>
</dbReference>
<dbReference type="AlphaFoldDB" id="A0A917Q582"/>
<dbReference type="SUPFAM" id="SSF49482">
    <property type="entry name" value="Aromatic compound dioxygenase"/>
    <property type="match status" value="1"/>
</dbReference>
<dbReference type="NCBIfam" id="TIGR02423">
    <property type="entry name" value="protocat_alph"/>
    <property type="match status" value="1"/>
</dbReference>
<dbReference type="Proteomes" id="UP000600449">
    <property type="component" value="Unassembled WGS sequence"/>
</dbReference>
<dbReference type="InterPro" id="IPR012786">
    <property type="entry name" value="Protocat_dOase_a"/>
</dbReference>
<dbReference type="InterPro" id="IPR000627">
    <property type="entry name" value="Intradiol_dOase_C"/>
</dbReference>
<organism evidence="5 6">
    <name type="scientific">Salinarimonas ramus</name>
    <dbReference type="NCBI Taxonomy" id="690164"/>
    <lineage>
        <taxon>Bacteria</taxon>
        <taxon>Pseudomonadati</taxon>
        <taxon>Pseudomonadota</taxon>
        <taxon>Alphaproteobacteria</taxon>
        <taxon>Hyphomicrobiales</taxon>
        <taxon>Salinarimonadaceae</taxon>
        <taxon>Salinarimonas</taxon>
    </lineage>
</organism>
<dbReference type="EMBL" id="BMMF01000002">
    <property type="protein sequence ID" value="GGK22580.1"/>
    <property type="molecule type" value="Genomic_DNA"/>
</dbReference>
<dbReference type="CDD" id="cd03463">
    <property type="entry name" value="3_4-PCD_alpha"/>
    <property type="match status" value="1"/>
</dbReference>
<gene>
    <name evidence="5" type="primary">pcaG</name>
    <name evidence="5" type="ORF">GCM10011322_06570</name>
</gene>
<keyword evidence="2" id="KW-0223">Dioxygenase</keyword>
<evidence type="ECO:0000259" key="4">
    <source>
        <dbReference type="PROSITE" id="PS00083"/>
    </source>
</evidence>
<dbReference type="Pfam" id="PF00775">
    <property type="entry name" value="Dioxygenase_C"/>
    <property type="match status" value="1"/>
</dbReference>
<sequence>MMTERGITPSQTVGPFFAYCLTPEAYGTRGIASSEVATADAAGTRIRIEGRVIDGAGEAVPDAMIEIWQADGEGRYPDHAANAAFRGFGRAETDAHGRFAFTTVKPGPVPGADGSAHAPHIAVSVFARGLLNRLATRLYFEDEPANETDPVLARVPAERRATLLARRTAPDAYAFDIRLQGEGETVFFEI</sequence>
<keyword evidence="6" id="KW-1185">Reference proteome</keyword>
<evidence type="ECO:0000256" key="1">
    <source>
        <dbReference type="ARBA" id="ARBA00007825"/>
    </source>
</evidence>
<feature type="domain" description="Intradiol ring-cleavage dioxygenases" evidence="4">
    <location>
        <begin position="48"/>
        <end position="76"/>
    </location>
</feature>